<keyword evidence="16" id="KW-1185">Reference proteome</keyword>
<evidence type="ECO:0000256" key="4">
    <source>
        <dbReference type="ARBA" id="ARBA00006206"/>
    </source>
</evidence>
<feature type="active site" description="Proton donor" evidence="12">
    <location>
        <position position="175"/>
    </location>
</feature>
<feature type="binding site" evidence="14">
    <location>
        <begin position="175"/>
        <end position="177"/>
    </location>
    <ligand>
        <name>beta-D-galactose</name>
        <dbReference type="ChEBI" id="CHEBI:27667"/>
    </ligand>
</feature>
<evidence type="ECO:0000256" key="9">
    <source>
        <dbReference type="ARBA" id="ARBA00023235"/>
    </source>
</evidence>
<dbReference type="GO" id="GO:0033499">
    <property type="term" value="P:galactose catabolic process via UDP-galactose, Leloir pathway"/>
    <property type="evidence" value="ECO:0007669"/>
    <property type="project" value="TreeGrafter"/>
</dbReference>
<dbReference type="InterPro" id="IPR014718">
    <property type="entry name" value="GH-type_carb-bd"/>
</dbReference>
<gene>
    <name evidence="15" type="ORF">H9S92_09670</name>
</gene>
<feature type="active site" description="Proton acceptor" evidence="12">
    <location>
        <position position="310"/>
    </location>
</feature>
<dbReference type="InterPro" id="IPR047215">
    <property type="entry name" value="Galactose_mutarotase-like"/>
</dbReference>
<dbReference type="Gene3D" id="2.70.98.10">
    <property type="match status" value="1"/>
</dbReference>
<comment type="similarity">
    <text evidence="4 11">Belongs to the aldose epimerase family.</text>
</comment>
<evidence type="ECO:0000256" key="12">
    <source>
        <dbReference type="PIRSR" id="PIRSR005096-1"/>
    </source>
</evidence>
<evidence type="ECO:0000256" key="1">
    <source>
        <dbReference type="ARBA" id="ARBA00001614"/>
    </source>
</evidence>
<dbReference type="InterPro" id="IPR018052">
    <property type="entry name" value="Ald1_epimerase_CS"/>
</dbReference>
<name>A0A923PPP8_9BACT</name>
<dbReference type="PANTHER" id="PTHR10091">
    <property type="entry name" value="ALDOSE-1-EPIMERASE"/>
    <property type="match status" value="1"/>
</dbReference>
<dbReference type="Pfam" id="PF01263">
    <property type="entry name" value="Aldose_epim"/>
    <property type="match status" value="1"/>
</dbReference>
<dbReference type="GO" id="GO:0030246">
    <property type="term" value="F:carbohydrate binding"/>
    <property type="evidence" value="ECO:0007669"/>
    <property type="project" value="InterPro"/>
</dbReference>
<dbReference type="PROSITE" id="PS00545">
    <property type="entry name" value="ALDOSE_1_EPIMERASE"/>
    <property type="match status" value="1"/>
</dbReference>
<dbReference type="GO" id="GO:0005737">
    <property type="term" value="C:cytoplasm"/>
    <property type="evidence" value="ECO:0007669"/>
    <property type="project" value="TreeGrafter"/>
</dbReference>
<evidence type="ECO:0000256" key="14">
    <source>
        <dbReference type="PIRSR" id="PIRSR005096-3"/>
    </source>
</evidence>
<keyword evidence="8" id="KW-0106">Calcium</keyword>
<protein>
    <recommendedName>
        <fullName evidence="7 11">Aldose 1-epimerase</fullName>
        <ecNumber evidence="6 11">5.1.3.3</ecNumber>
    </recommendedName>
</protein>
<keyword evidence="9 11" id="KW-0413">Isomerase</keyword>
<dbReference type="GO" id="GO:0006006">
    <property type="term" value="P:glucose metabolic process"/>
    <property type="evidence" value="ECO:0007669"/>
    <property type="project" value="TreeGrafter"/>
</dbReference>
<accession>A0A923PPP8</accession>
<dbReference type="InterPro" id="IPR015443">
    <property type="entry name" value="Aldose_1-epimerase"/>
</dbReference>
<proteinExistence type="inferred from homology"/>
<evidence type="ECO:0000313" key="16">
    <source>
        <dbReference type="Proteomes" id="UP000650081"/>
    </source>
</evidence>
<keyword evidence="10 11" id="KW-0119">Carbohydrate metabolism</keyword>
<evidence type="ECO:0000256" key="13">
    <source>
        <dbReference type="PIRSR" id="PIRSR005096-2"/>
    </source>
</evidence>
<dbReference type="Proteomes" id="UP000650081">
    <property type="component" value="Unassembled WGS sequence"/>
</dbReference>
<comment type="pathway">
    <text evidence="3 11">Carbohydrate metabolism; hexose metabolism.</text>
</comment>
<dbReference type="CDD" id="cd09019">
    <property type="entry name" value="galactose_mutarotase_like"/>
    <property type="match status" value="1"/>
</dbReference>
<dbReference type="GO" id="GO:0004034">
    <property type="term" value="F:aldose 1-epimerase activity"/>
    <property type="evidence" value="ECO:0007669"/>
    <property type="project" value="UniProtKB-EC"/>
</dbReference>
<evidence type="ECO:0000256" key="11">
    <source>
        <dbReference type="PIRNR" id="PIRNR005096"/>
    </source>
</evidence>
<feature type="binding site" evidence="14">
    <location>
        <begin position="75"/>
        <end position="76"/>
    </location>
    <ligand>
        <name>beta-D-galactose</name>
        <dbReference type="ChEBI" id="CHEBI:27667"/>
    </ligand>
</feature>
<reference evidence="15" key="1">
    <citation type="submission" date="2020-08" db="EMBL/GenBank/DDBJ databases">
        <title>Lewinella bacteria from marine environments.</title>
        <authorList>
            <person name="Zhong Y."/>
        </authorList>
    </citation>
    <scope>NUCLEOTIDE SEQUENCE</scope>
    <source>
        <strain evidence="15">KCTC 42187</strain>
    </source>
</reference>
<evidence type="ECO:0000256" key="5">
    <source>
        <dbReference type="ARBA" id="ARBA00011245"/>
    </source>
</evidence>
<comment type="subunit">
    <text evidence="5">Monomer.</text>
</comment>
<dbReference type="SUPFAM" id="SSF74650">
    <property type="entry name" value="Galactose mutarotase-like"/>
    <property type="match status" value="1"/>
</dbReference>
<evidence type="ECO:0000256" key="3">
    <source>
        <dbReference type="ARBA" id="ARBA00005028"/>
    </source>
</evidence>
<dbReference type="InterPro" id="IPR011013">
    <property type="entry name" value="Gal_mutarotase_sf_dom"/>
</dbReference>
<dbReference type="PIRSF" id="PIRSF005096">
    <property type="entry name" value="GALM"/>
    <property type="match status" value="1"/>
</dbReference>
<evidence type="ECO:0000256" key="6">
    <source>
        <dbReference type="ARBA" id="ARBA00013185"/>
    </source>
</evidence>
<evidence type="ECO:0000256" key="8">
    <source>
        <dbReference type="ARBA" id="ARBA00022837"/>
    </source>
</evidence>
<dbReference type="EC" id="5.1.3.3" evidence="6 11"/>
<evidence type="ECO:0000256" key="10">
    <source>
        <dbReference type="ARBA" id="ARBA00023277"/>
    </source>
</evidence>
<organism evidence="15 16">
    <name type="scientific">Neolewinella lacunae</name>
    <dbReference type="NCBI Taxonomy" id="1517758"/>
    <lineage>
        <taxon>Bacteria</taxon>
        <taxon>Pseudomonadati</taxon>
        <taxon>Bacteroidota</taxon>
        <taxon>Saprospiria</taxon>
        <taxon>Saprospirales</taxon>
        <taxon>Lewinellaceae</taxon>
        <taxon>Neolewinella</taxon>
    </lineage>
</organism>
<evidence type="ECO:0000256" key="2">
    <source>
        <dbReference type="ARBA" id="ARBA00001913"/>
    </source>
</evidence>
<dbReference type="RefSeq" id="WP_187466506.1">
    <property type="nucleotide sequence ID" value="NZ_JACSIT010000098.1"/>
</dbReference>
<dbReference type="InterPro" id="IPR008183">
    <property type="entry name" value="Aldose_1/G6P_1-epimerase"/>
</dbReference>
<comment type="catalytic activity">
    <reaction evidence="1 11">
        <text>alpha-D-glucose = beta-D-glucose</text>
        <dbReference type="Rhea" id="RHEA:10264"/>
        <dbReference type="ChEBI" id="CHEBI:15903"/>
        <dbReference type="ChEBI" id="CHEBI:17925"/>
        <dbReference type="EC" id="5.1.3.3"/>
    </reaction>
</comment>
<dbReference type="NCBIfam" id="NF008277">
    <property type="entry name" value="PRK11055.1"/>
    <property type="match status" value="1"/>
</dbReference>
<sequence>MPTVHHRHWGTTPAGPANLYTLTNRRGNQVAISDYGATVTSIQIGGAEMVIGFDALADYLGEQPYYGALVGRYGNRIANGQFQLGGKTYTLATNDKGNQLHGGPRGFDKCIWSANARTTNAAAVLECDLVSPAGDQGFPGTLSVRCTYAWTDENELRIAYRATTTEDTIVNLTNHSYFNIGSAPTVLEQVLQLAADHYVPVNDRLIPTGSLADVAGSPFDFRSPKAVGKDIKADHPQVQLANGYDHTFAVRGYDGSLREFALLTDPATGRSLRCFTTEPGVQLFTANFAPGQFRQRGGEALPTYGAICLETQHFPDSPNQAAFQTPLLRVGETYATETVYRFE</sequence>
<evidence type="ECO:0000256" key="7">
    <source>
        <dbReference type="ARBA" id="ARBA00014165"/>
    </source>
</evidence>
<dbReference type="EMBL" id="JACSIT010000098">
    <property type="protein sequence ID" value="MBC6994432.1"/>
    <property type="molecule type" value="Genomic_DNA"/>
</dbReference>
<dbReference type="AlphaFoldDB" id="A0A923PPP8"/>
<comment type="caution">
    <text evidence="15">The sequence shown here is derived from an EMBL/GenBank/DDBJ whole genome shotgun (WGS) entry which is preliminary data.</text>
</comment>
<feature type="binding site" evidence="13">
    <location>
        <position position="245"/>
    </location>
    <ligand>
        <name>beta-D-galactose</name>
        <dbReference type="ChEBI" id="CHEBI:27667"/>
    </ligand>
</feature>
<evidence type="ECO:0000313" key="15">
    <source>
        <dbReference type="EMBL" id="MBC6994432.1"/>
    </source>
</evidence>
<comment type="cofactor">
    <cofactor evidence="2">
        <name>Ca(2+)</name>
        <dbReference type="ChEBI" id="CHEBI:29108"/>
    </cofactor>
</comment>
<dbReference type="PANTHER" id="PTHR10091:SF0">
    <property type="entry name" value="GALACTOSE MUTAROTASE"/>
    <property type="match status" value="1"/>
</dbReference>